<evidence type="ECO:0000313" key="3">
    <source>
        <dbReference type="Proteomes" id="UP000887569"/>
    </source>
</evidence>
<feature type="transmembrane region" description="Helical" evidence="2">
    <location>
        <begin position="90"/>
        <end position="113"/>
    </location>
</feature>
<name>A0A915BHI0_PARUN</name>
<protein>
    <submittedName>
        <fullName evidence="4">G-protein coupled receptors family 1 profile domain-containing protein</fullName>
    </submittedName>
</protein>
<dbReference type="WBParaSite" id="PgR040_g085_t01">
    <property type="protein sequence ID" value="PgR040_g085_t01"/>
    <property type="gene ID" value="PgR040_g085"/>
</dbReference>
<dbReference type="InterPro" id="IPR004151">
    <property type="entry name" value="7TM_GPCR_serpentine_rcpt_Sre"/>
</dbReference>
<reference evidence="4" key="1">
    <citation type="submission" date="2022-11" db="UniProtKB">
        <authorList>
            <consortium name="WormBaseParasite"/>
        </authorList>
    </citation>
    <scope>IDENTIFICATION</scope>
</reference>
<dbReference type="PANTHER" id="PTHR47521:SF18">
    <property type="entry name" value="G PROTEIN-COUPLED RECEPTOR-RELATED"/>
    <property type="match status" value="1"/>
</dbReference>
<feature type="transmembrane region" description="Helical" evidence="2">
    <location>
        <begin position="220"/>
        <end position="242"/>
    </location>
</feature>
<proteinExistence type="inferred from homology"/>
<feature type="transmembrane region" description="Helical" evidence="2">
    <location>
        <begin position="52"/>
        <end position="78"/>
    </location>
</feature>
<dbReference type="GO" id="GO:0016020">
    <property type="term" value="C:membrane"/>
    <property type="evidence" value="ECO:0007669"/>
    <property type="project" value="InterPro"/>
</dbReference>
<dbReference type="GO" id="GO:0007606">
    <property type="term" value="P:sensory perception of chemical stimulus"/>
    <property type="evidence" value="ECO:0007669"/>
    <property type="project" value="InterPro"/>
</dbReference>
<feature type="transmembrane region" description="Helical" evidence="2">
    <location>
        <begin position="125"/>
        <end position="146"/>
    </location>
</feature>
<sequence length="330" mass="37992">MRLADEAHTGNALQIILFIVDVVVIIITQFSLIIFIAILCRKRSFHAFHPNLSIIFVNQAITYSVFLLPRCVFAFAHLITGQHFDNSRQFYALTVMWNIGLNAMGLNLAAFTIERIFAIALYSIYEIWCSRIPYLAIIILLIQWFYSISSSTLSLEGYISNMVLFSALLTVYAIAVMMFATLPRISRAIYNRYQRRTQTLNSYSLSKRYQLSENIHSARILNSIILFICATSLSGAALYWLINYRYYTTNLRWPLETCLDLLACFQSIGVCVMGLRSKEILCAQLRAFMCRSRKVSDFVPKTVTGRILVMPVEQERQAYFDAYSRAWNQV</sequence>
<organism evidence="3 4">
    <name type="scientific">Parascaris univalens</name>
    <name type="common">Nematode worm</name>
    <dbReference type="NCBI Taxonomy" id="6257"/>
    <lineage>
        <taxon>Eukaryota</taxon>
        <taxon>Metazoa</taxon>
        <taxon>Ecdysozoa</taxon>
        <taxon>Nematoda</taxon>
        <taxon>Chromadorea</taxon>
        <taxon>Rhabditida</taxon>
        <taxon>Spirurina</taxon>
        <taxon>Ascaridomorpha</taxon>
        <taxon>Ascaridoidea</taxon>
        <taxon>Ascarididae</taxon>
        <taxon>Parascaris</taxon>
    </lineage>
</organism>
<feature type="transmembrane region" description="Helical" evidence="2">
    <location>
        <begin position="12"/>
        <end position="40"/>
    </location>
</feature>
<dbReference type="Proteomes" id="UP000887569">
    <property type="component" value="Unplaced"/>
</dbReference>
<feature type="transmembrane region" description="Helical" evidence="2">
    <location>
        <begin position="158"/>
        <end position="182"/>
    </location>
</feature>
<dbReference type="InterPro" id="IPR052860">
    <property type="entry name" value="NRL-GPCR1"/>
</dbReference>
<evidence type="ECO:0000256" key="1">
    <source>
        <dbReference type="ARBA" id="ARBA00006803"/>
    </source>
</evidence>
<keyword evidence="2" id="KW-0472">Membrane</keyword>
<comment type="similarity">
    <text evidence="1">Belongs to the nematode receptor-like protein sre family.</text>
</comment>
<evidence type="ECO:0000256" key="2">
    <source>
        <dbReference type="SAM" id="Phobius"/>
    </source>
</evidence>
<dbReference type="Pfam" id="PF03125">
    <property type="entry name" value="Sre"/>
    <property type="match status" value="1"/>
</dbReference>
<keyword evidence="3" id="KW-1185">Reference proteome</keyword>
<evidence type="ECO:0000313" key="4">
    <source>
        <dbReference type="WBParaSite" id="PgR040_g085_t01"/>
    </source>
</evidence>
<dbReference type="PANTHER" id="PTHR47521">
    <property type="entry name" value="SERPENTINE RECEPTOR, CLASS E (EPSILON)-RELATED"/>
    <property type="match status" value="1"/>
</dbReference>
<accession>A0A915BHI0</accession>
<dbReference type="AlphaFoldDB" id="A0A915BHI0"/>
<dbReference type="SUPFAM" id="SSF81321">
    <property type="entry name" value="Family A G protein-coupled receptor-like"/>
    <property type="match status" value="1"/>
</dbReference>
<keyword evidence="2" id="KW-1133">Transmembrane helix</keyword>
<keyword evidence="2" id="KW-0812">Transmembrane</keyword>